<dbReference type="InterPro" id="IPR018076">
    <property type="entry name" value="T2SS_GspF_dom"/>
</dbReference>
<dbReference type="Pfam" id="PF00482">
    <property type="entry name" value="T2SSF"/>
    <property type="match status" value="1"/>
</dbReference>
<evidence type="ECO:0000256" key="1">
    <source>
        <dbReference type="ARBA" id="ARBA00004651"/>
    </source>
</evidence>
<dbReference type="RefSeq" id="WP_034605402.1">
    <property type="nucleotide sequence ID" value="NZ_JAAFAN010000055.1"/>
</dbReference>
<keyword evidence="4 6" id="KW-1133">Transmembrane helix</keyword>
<evidence type="ECO:0000313" key="8">
    <source>
        <dbReference type="EMBL" id="NDO90717.1"/>
    </source>
</evidence>
<comment type="subcellular location">
    <subcellularLocation>
        <location evidence="1">Cell membrane</location>
        <topology evidence="1">Multi-pass membrane protein</topology>
    </subcellularLocation>
</comment>
<keyword evidence="5 6" id="KW-0472">Membrane</keyword>
<sequence>MNGIDVSFPGAAIGALGGLGLLLVVSGARRRAIRLDERLAPYLRTQDRTSVLLRDQPVRTPFPTVERLLAPLVADAGRALERFGSTASDVRRRLDRAGWDRSVDQFRARQLVWGVAGLAVGTFAAVALAATRGSSVVSLVLLALLCGVGGVLACDQALTRAVRRREERMLAEFPTVAELLALAVTAGEGPVAALERVTATARGELSTELRATLAAVRAGAPLSRALEQLADRTGLPSLTRFAEGVAVAVERGTPLADVLRAQAQDVRESGRRALMEAGGKKEVAMMVPVVFLILPVTVVFAVYPSLATLRLGF</sequence>
<organism evidence="8 9">
    <name type="scientific">Cellulosimicrobium composti</name>
    <dbReference type="NCBI Taxonomy" id="2672572"/>
    <lineage>
        <taxon>Bacteria</taxon>
        <taxon>Bacillati</taxon>
        <taxon>Actinomycetota</taxon>
        <taxon>Actinomycetes</taxon>
        <taxon>Micrococcales</taxon>
        <taxon>Promicromonosporaceae</taxon>
        <taxon>Cellulosimicrobium</taxon>
    </lineage>
</organism>
<feature type="transmembrane region" description="Helical" evidence="6">
    <location>
        <begin position="6"/>
        <end position="25"/>
    </location>
</feature>
<protein>
    <submittedName>
        <fullName evidence="8">Pilus assembly protein TadB</fullName>
    </submittedName>
</protein>
<keyword evidence="2" id="KW-1003">Cell membrane</keyword>
<evidence type="ECO:0000313" key="9">
    <source>
        <dbReference type="Proteomes" id="UP000471672"/>
    </source>
</evidence>
<feature type="transmembrane region" description="Helical" evidence="6">
    <location>
        <begin position="283"/>
        <end position="303"/>
    </location>
</feature>
<evidence type="ECO:0000256" key="5">
    <source>
        <dbReference type="ARBA" id="ARBA00023136"/>
    </source>
</evidence>
<feature type="domain" description="Type II secretion system protein GspF" evidence="7">
    <location>
        <begin position="178"/>
        <end position="301"/>
    </location>
</feature>
<feature type="transmembrane region" description="Helical" evidence="6">
    <location>
        <begin position="136"/>
        <end position="158"/>
    </location>
</feature>
<comment type="caution">
    <text evidence="8">The sequence shown here is derived from an EMBL/GenBank/DDBJ whole genome shotgun (WGS) entry which is preliminary data.</text>
</comment>
<keyword evidence="9" id="KW-1185">Reference proteome</keyword>
<keyword evidence="3 6" id="KW-0812">Transmembrane</keyword>
<dbReference type="Proteomes" id="UP000471672">
    <property type="component" value="Unassembled WGS sequence"/>
</dbReference>
<evidence type="ECO:0000256" key="3">
    <source>
        <dbReference type="ARBA" id="ARBA00022692"/>
    </source>
</evidence>
<evidence type="ECO:0000256" key="4">
    <source>
        <dbReference type="ARBA" id="ARBA00022989"/>
    </source>
</evidence>
<reference evidence="8 9" key="1">
    <citation type="journal article" date="2021" name="Arch. Microbiol.">
        <title>Cellulosimicrobium fucosivorans sp. nov., isolated from San Elijo Lagoon, contains a fucose metabolic pathway linked to carotenoid production.</title>
        <authorList>
            <person name="Aviles F.A."/>
            <person name="Kyndt J.A."/>
        </authorList>
    </citation>
    <scope>NUCLEOTIDE SEQUENCE [LARGE SCALE GENOMIC DNA]</scope>
    <source>
        <strain evidence="8 9">SE3</strain>
    </source>
</reference>
<dbReference type="PANTHER" id="PTHR35007">
    <property type="entry name" value="INTEGRAL MEMBRANE PROTEIN-RELATED"/>
    <property type="match status" value="1"/>
</dbReference>
<gene>
    <name evidence="8" type="ORF">GYH36_14825</name>
</gene>
<evidence type="ECO:0000256" key="6">
    <source>
        <dbReference type="SAM" id="Phobius"/>
    </source>
</evidence>
<accession>A0ABX0BDM2</accession>
<proteinExistence type="predicted"/>
<dbReference type="EMBL" id="JAAFAN010000055">
    <property type="protein sequence ID" value="NDO90717.1"/>
    <property type="molecule type" value="Genomic_DNA"/>
</dbReference>
<evidence type="ECO:0000256" key="2">
    <source>
        <dbReference type="ARBA" id="ARBA00022475"/>
    </source>
</evidence>
<feature type="transmembrane region" description="Helical" evidence="6">
    <location>
        <begin position="111"/>
        <end position="130"/>
    </location>
</feature>
<dbReference type="PANTHER" id="PTHR35007:SF2">
    <property type="entry name" value="PILUS ASSEMBLE PROTEIN"/>
    <property type="match status" value="1"/>
</dbReference>
<name>A0ABX0BDM2_9MICO</name>
<evidence type="ECO:0000259" key="7">
    <source>
        <dbReference type="Pfam" id="PF00482"/>
    </source>
</evidence>